<feature type="domain" description="ABC transmembrane type-1" evidence="11">
    <location>
        <begin position="44"/>
        <end position="340"/>
    </location>
</feature>
<proteinExistence type="inferred from homology"/>
<feature type="transmembrane region" description="Helical" evidence="9">
    <location>
        <begin position="311"/>
        <end position="330"/>
    </location>
</feature>
<evidence type="ECO:0000256" key="5">
    <source>
        <dbReference type="ARBA" id="ARBA00022840"/>
    </source>
</evidence>
<feature type="domain" description="ABC transporter" evidence="10">
    <location>
        <begin position="374"/>
        <end position="608"/>
    </location>
</feature>
<dbReference type="GO" id="GO:0016887">
    <property type="term" value="F:ATP hydrolysis activity"/>
    <property type="evidence" value="ECO:0007669"/>
    <property type="project" value="InterPro"/>
</dbReference>
<dbReference type="Gene3D" id="3.40.50.300">
    <property type="entry name" value="P-loop containing nucleotide triphosphate hydrolases"/>
    <property type="match status" value="1"/>
</dbReference>
<dbReference type="InterPro" id="IPR003439">
    <property type="entry name" value="ABC_transporter-like_ATP-bd"/>
</dbReference>
<dbReference type="GO" id="GO:0005886">
    <property type="term" value="C:plasma membrane"/>
    <property type="evidence" value="ECO:0007669"/>
    <property type="project" value="UniProtKB-SubCell"/>
</dbReference>
<evidence type="ECO:0000256" key="1">
    <source>
        <dbReference type="ARBA" id="ARBA00004651"/>
    </source>
</evidence>
<dbReference type="GO" id="GO:0140359">
    <property type="term" value="F:ABC-type transporter activity"/>
    <property type="evidence" value="ECO:0007669"/>
    <property type="project" value="InterPro"/>
</dbReference>
<evidence type="ECO:0000313" key="12">
    <source>
        <dbReference type="EMBL" id="TDR94374.1"/>
    </source>
</evidence>
<comment type="subcellular location">
    <subcellularLocation>
        <location evidence="1">Cell membrane</location>
        <topology evidence="1">Multi-pass membrane protein</topology>
    </subcellularLocation>
</comment>
<dbReference type="GO" id="GO:0005524">
    <property type="term" value="F:ATP binding"/>
    <property type="evidence" value="ECO:0007669"/>
    <property type="project" value="UniProtKB-KW"/>
</dbReference>
<dbReference type="InterPro" id="IPR036640">
    <property type="entry name" value="ABC1_TM_sf"/>
</dbReference>
<evidence type="ECO:0000256" key="9">
    <source>
        <dbReference type="SAM" id="Phobius"/>
    </source>
</evidence>
<dbReference type="CDD" id="cd18582">
    <property type="entry name" value="ABC_6TM_ATM1_ABCB7"/>
    <property type="match status" value="1"/>
</dbReference>
<gene>
    <name evidence="12" type="ORF">EV668_1661</name>
</gene>
<protein>
    <submittedName>
        <fullName evidence="12">ATP-binding cassette subfamily B protein</fullName>
    </submittedName>
</protein>
<dbReference type="PANTHER" id="PTHR24221:SF654">
    <property type="entry name" value="ATP-BINDING CASSETTE SUB-FAMILY B MEMBER 6"/>
    <property type="match status" value="1"/>
</dbReference>
<sequence length="665" mass="72896">MLAPTPPATAAPAPVGGPGLVGTFLKLWPFLWPRGRRDLQRRVFIAFGLLLVAKGVTMLVPFTFKWATDALVAIAEGKAPLVSADSAFLWSAPALLTVAYGGSRALMALLTQARDGVFAKVAMDAVRRLAQRTFEHMHALSLRFHLERKTGGLTRVLERGRNGIEELSRLFVLQLIPTIIEFVMVIAILAWQFGWIYSVVVAAMIGVYLAFTYRATEWRIAIRRQMNESDTDANVRAVDSLLNFETVKYFGAEAREAERYDRSMARYERASTQTYTSLAILNSGQAIIYSAGMAIVMLLAARDVASGKASIGSFVLVNAMLIQLYMPLNFMGMIYREIKQSLIDIDDMFRILERNPEIEDRPGAPDLAVKAGEVRFEDVHFAYTPARPILKGVSFTVPAGHTVAIVGPSGAGKSTISRLLFRFYEPQSGRILIDGQDMAGVAQASLRAALGMVPQDTVLFNDTIGYNIRYGRWDASEDEVREAARLAQIDGFIEALPEGYDTPVGERGLKLSGGEKQRVAIARTILKGPPILVLDEATSALDSFTEREIQDALERVSRGRTTLVIAHRLSTIVSADEIIVLDRGRIVERGTHEALLASDGTYAAMWDRQRRAAEARETLHETEAAEEPTHRLLLSEGAGGLTAAAGPATPPARVGARQSEDQHSP</sequence>
<dbReference type="Gene3D" id="1.20.1560.10">
    <property type="entry name" value="ABC transporter type 1, transmembrane domain"/>
    <property type="match status" value="1"/>
</dbReference>
<feature type="transmembrane region" description="Helical" evidence="9">
    <location>
        <begin position="275"/>
        <end position="299"/>
    </location>
</feature>
<dbReference type="InterPro" id="IPR011527">
    <property type="entry name" value="ABC1_TM_dom"/>
</dbReference>
<keyword evidence="4" id="KW-0547">Nucleotide-binding</keyword>
<dbReference type="SUPFAM" id="SSF90123">
    <property type="entry name" value="ABC transporter transmembrane region"/>
    <property type="match status" value="1"/>
</dbReference>
<keyword evidence="5 12" id="KW-0067">ATP-binding</keyword>
<feature type="transmembrane region" description="Helical" evidence="9">
    <location>
        <begin position="195"/>
        <end position="216"/>
    </location>
</feature>
<evidence type="ECO:0000256" key="7">
    <source>
        <dbReference type="ARBA" id="ARBA00023136"/>
    </source>
</evidence>
<evidence type="ECO:0000256" key="2">
    <source>
        <dbReference type="ARBA" id="ARBA00005417"/>
    </source>
</evidence>
<comment type="caution">
    <text evidence="12">The sequence shown here is derived from an EMBL/GenBank/DDBJ whole genome shotgun (WGS) entry which is preliminary data.</text>
</comment>
<comment type="similarity">
    <text evidence="2">Belongs to the ABC transporter superfamily.</text>
</comment>
<dbReference type="OrthoDB" id="9804259at2"/>
<keyword evidence="13" id="KW-1185">Reference proteome</keyword>
<evidence type="ECO:0000259" key="11">
    <source>
        <dbReference type="PROSITE" id="PS50929"/>
    </source>
</evidence>
<keyword evidence="6 9" id="KW-1133">Transmembrane helix</keyword>
<dbReference type="PROSITE" id="PS00211">
    <property type="entry name" value="ABC_TRANSPORTER_1"/>
    <property type="match status" value="1"/>
</dbReference>
<dbReference type="InterPro" id="IPR027417">
    <property type="entry name" value="P-loop_NTPase"/>
</dbReference>
<feature type="region of interest" description="Disordered" evidence="8">
    <location>
        <begin position="613"/>
        <end position="665"/>
    </location>
</feature>
<dbReference type="SUPFAM" id="SSF52540">
    <property type="entry name" value="P-loop containing nucleoside triphosphate hydrolases"/>
    <property type="match status" value="1"/>
</dbReference>
<feature type="transmembrane region" description="Helical" evidence="9">
    <location>
        <begin position="43"/>
        <end position="67"/>
    </location>
</feature>
<reference evidence="12 13" key="1">
    <citation type="submission" date="2019-03" db="EMBL/GenBank/DDBJ databases">
        <title>Genomic Encyclopedia of Type Strains, Phase IV (KMG-IV): sequencing the most valuable type-strain genomes for metagenomic binning, comparative biology and taxonomic classification.</title>
        <authorList>
            <person name="Goeker M."/>
        </authorList>
    </citation>
    <scope>NUCLEOTIDE SEQUENCE [LARGE SCALE GENOMIC DNA]</scope>
    <source>
        <strain evidence="12 13">DSM 25903</strain>
    </source>
</reference>
<evidence type="ECO:0000313" key="13">
    <source>
        <dbReference type="Proteomes" id="UP000295122"/>
    </source>
</evidence>
<dbReference type="EMBL" id="SNZR01000011">
    <property type="protein sequence ID" value="TDR94374.1"/>
    <property type="molecule type" value="Genomic_DNA"/>
</dbReference>
<evidence type="ECO:0000256" key="6">
    <source>
        <dbReference type="ARBA" id="ARBA00022989"/>
    </source>
</evidence>
<feature type="transmembrane region" description="Helical" evidence="9">
    <location>
        <begin position="12"/>
        <end position="31"/>
    </location>
</feature>
<dbReference type="Proteomes" id="UP000295122">
    <property type="component" value="Unassembled WGS sequence"/>
</dbReference>
<dbReference type="CDD" id="cd03253">
    <property type="entry name" value="ABCC_ATM1_transporter"/>
    <property type="match status" value="1"/>
</dbReference>
<feature type="compositionally biased region" description="Low complexity" evidence="8">
    <location>
        <begin position="641"/>
        <end position="657"/>
    </location>
</feature>
<dbReference type="RefSeq" id="WP_133769277.1">
    <property type="nucleotide sequence ID" value="NZ_SNZR01000011.1"/>
</dbReference>
<evidence type="ECO:0000256" key="3">
    <source>
        <dbReference type="ARBA" id="ARBA00022692"/>
    </source>
</evidence>
<dbReference type="PANTHER" id="PTHR24221">
    <property type="entry name" value="ATP-BINDING CASSETTE SUB-FAMILY B"/>
    <property type="match status" value="1"/>
</dbReference>
<dbReference type="InterPro" id="IPR039421">
    <property type="entry name" value="Type_1_exporter"/>
</dbReference>
<feature type="transmembrane region" description="Helical" evidence="9">
    <location>
        <begin position="170"/>
        <end position="189"/>
    </location>
</feature>
<dbReference type="FunFam" id="3.40.50.300:FF:003468">
    <property type="entry name" value="ABC transporter"/>
    <property type="match status" value="1"/>
</dbReference>
<dbReference type="AlphaFoldDB" id="A0A4R7C700"/>
<keyword evidence="3 9" id="KW-0812">Transmembrane</keyword>
<dbReference type="Pfam" id="PF00664">
    <property type="entry name" value="ABC_membrane"/>
    <property type="match status" value="1"/>
</dbReference>
<dbReference type="InterPro" id="IPR017871">
    <property type="entry name" value="ABC_transporter-like_CS"/>
</dbReference>
<dbReference type="PROSITE" id="PS50893">
    <property type="entry name" value="ABC_TRANSPORTER_2"/>
    <property type="match status" value="1"/>
</dbReference>
<dbReference type="InterPro" id="IPR003593">
    <property type="entry name" value="AAA+_ATPase"/>
</dbReference>
<evidence type="ECO:0000256" key="4">
    <source>
        <dbReference type="ARBA" id="ARBA00022741"/>
    </source>
</evidence>
<feature type="transmembrane region" description="Helical" evidence="9">
    <location>
        <begin position="87"/>
        <end position="110"/>
    </location>
</feature>
<dbReference type="SMART" id="SM00382">
    <property type="entry name" value="AAA"/>
    <property type="match status" value="1"/>
</dbReference>
<dbReference type="Pfam" id="PF00005">
    <property type="entry name" value="ABC_tran"/>
    <property type="match status" value="1"/>
</dbReference>
<name>A0A4R7C700_9HYPH</name>
<evidence type="ECO:0000259" key="10">
    <source>
        <dbReference type="PROSITE" id="PS50893"/>
    </source>
</evidence>
<dbReference type="PROSITE" id="PS50929">
    <property type="entry name" value="ABC_TM1F"/>
    <property type="match status" value="1"/>
</dbReference>
<keyword evidence="7 9" id="KW-0472">Membrane</keyword>
<accession>A0A4R7C700</accession>
<feature type="compositionally biased region" description="Basic and acidic residues" evidence="8">
    <location>
        <begin position="613"/>
        <end position="630"/>
    </location>
</feature>
<organism evidence="12 13">
    <name type="scientific">Enterovirga rhinocerotis</name>
    <dbReference type="NCBI Taxonomy" id="1339210"/>
    <lineage>
        <taxon>Bacteria</taxon>
        <taxon>Pseudomonadati</taxon>
        <taxon>Pseudomonadota</taxon>
        <taxon>Alphaproteobacteria</taxon>
        <taxon>Hyphomicrobiales</taxon>
        <taxon>Methylobacteriaceae</taxon>
        <taxon>Enterovirga</taxon>
    </lineage>
</organism>
<evidence type="ECO:0000256" key="8">
    <source>
        <dbReference type="SAM" id="MobiDB-lite"/>
    </source>
</evidence>